<dbReference type="Proteomes" id="UP000019194">
    <property type="component" value="Unassembled WGS sequence"/>
</dbReference>
<evidence type="ECO:0000313" key="2">
    <source>
        <dbReference type="Proteomes" id="UP000019194"/>
    </source>
</evidence>
<proteinExistence type="predicted"/>
<protein>
    <submittedName>
        <fullName evidence="1">Uncharacterized protein</fullName>
    </submittedName>
</protein>
<sequence length="81" mass="9198">MFNRLASHRIAVFSLLDIKRVFGEDYPGVVGVQVVAREERYTAKVDAHIAFSNTFPCGTDRNCGNRLNADIQFFQIVYLTD</sequence>
<name>A0A7G2IPB2_CITFR</name>
<evidence type="ECO:0000313" key="1">
    <source>
        <dbReference type="EMBL" id="CDL38472.1"/>
    </source>
</evidence>
<dbReference type="AlphaFoldDB" id="A0A7G2IPB2"/>
<accession>A0A7G2IPB2</accession>
<reference evidence="1 2" key="1">
    <citation type="submission" date="2013-10" db="EMBL/GenBank/DDBJ databases">
        <title>Antibiotic resistance diversity of beta-lactamase producers in the General Hospital Vienna.</title>
        <authorList>
            <person name="Barisic I."/>
            <person name="Mitteregger D."/>
            <person name="Hirschl A.M."/>
            <person name="Noehammer C."/>
            <person name="Wiesinger-Mayr H."/>
        </authorList>
    </citation>
    <scope>NUCLEOTIDE SEQUENCE [LARGE SCALE GENOMIC DNA]</scope>
    <source>
        <strain evidence="1 2">ISC11</strain>
    </source>
</reference>
<organism evidence="1 2">
    <name type="scientific">Citrobacter freundii</name>
    <dbReference type="NCBI Taxonomy" id="546"/>
    <lineage>
        <taxon>Bacteria</taxon>
        <taxon>Pseudomonadati</taxon>
        <taxon>Pseudomonadota</taxon>
        <taxon>Gammaproteobacteria</taxon>
        <taxon>Enterobacterales</taxon>
        <taxon>Enterobacteriaceae</taxon>
        <taxon>Citrobacter</taxon>
        <taxon>Citrobacter freundii complex</taxon>
    </lineage>
</organism>
<dbReference type="EMBL" id="CBWP010000041">
    <property type="protein sequence ID" value="CDL38472.1"/>
    <property type="molecule type" value="Genomic_DNA"/>
</dbReference>
<comment type="caution">
    <text evidence="1">The sequence shown here is derived from an EMBL/GenBank/DDBJ whole genome shotgun (WGS) entry which is preliminary data.</text>
</comment>